<dbReference type="GO" id="GO:0008170">
    <property type="term" value="F:N-methyltransferase activity"/>
    <property type="evidence" value="ECO:0007669"/>
    <property type="project" value="InterPro"/>
</dbReference>
<dbReference type="Gene3D" id="3.40.50.150">
    <property type="entry name" value="Vaccinia Virus protein VP39"/>
    <property type="match status" value="1"/>
</dbReference>
<dbReference type="AlphaFoldDB" id="A0AAW6DE03"/>
<name>A0AAW6DE03_MEDGN</name>
<accession>A0AAW6DE03</accession>
<dbReference type="RefSeq" id="WP_243039529.1">
    <property type="nucleotide sequence ID" value="NZ_JAQMLA010000029.1"/>
</dbReference>
<dbReference type="SUPFAM" id="SSF53335">
    <property type="entry name" value="S-adenosyl-L-methionine-dependent methyltransferases"/>
    <property type="match status" value="1"/>
</dbReference>
<dbReference type="InterPro" id="IPR029063">
    <property type="entry name" value="SAM-dependent_MTases_sf"/>
</dbReference>
<dbReference type="GO" id="GO:0003677">
    <property type="term" value="F:DNA binding"/>
    <property type="evidence" value="ECO:0007669"/>
    <property type="project" value="InterPro"/>
</dbReference>
<dbReference type="EMBL" id="JAQMLA010000029">
    <property type="protein sequence ID" value="MDB8687165.1"/>
    <property type="molecule type" value="Genomic_DNA"/>
</dbReference>
<keyword evidence="3" id="KW-0680">Restriction system</keyword>
<evidence type="ECO:0000256" key="1">
    <source>
        <dbReference type="ARBA" id="ARBA00022603"/>
    </source>
</evidence>
<feature type="domain" description="DNA methylase N-4/N-6" evidence="4">
    <location>
        <begin position="87"/>
        <end position="150"/>
    </location>
</feature>
<gene>
    <name evidence="5" type="ORF">PNW85_10810</name>
</gene>
<keyword evidence="2" id="KW-0808">Transferase</keyword>
<proteinExistence type="predicted"/>
<evidence type="ECO:0000313" key="5">
    <source>
        <dbReference type="EMBL" id="MDB8687165.1"/>
    </source>
</evidence>
<organism evidence="5 6">
    <name type="scientific">Mediterraneibacter gnavus</name>
    <name type="common">Ruminococcus gnavus</name>
    <dbReference type="NCBI Taxonomy" id="33038"/>
    <lineage>
        <taxon>Bacteria</taxon>
        <taxon>Bacillati</taxon>
        <taxon>Bacillota</taxon>
        <taxon>Clostridia</taxon>
        <taxon>Lachnospirales</taxon>
        <taxon>Lachnospiraceae</taxon>
        <taxon>Mediterraneibacter</taxon>
    </lineage>
</organism>
<evidence type="ECO:0000256" key="2">
    <source>
        <dbReference type="ARBA" id="ARBA00022679"/>
    </source>
</evidence>
<keyword evidence="1 5" id="KW-0489">Methyltransferase</keyword>
<reference evidence="5" key="1">
    <citation type="submission" date="2023-01" db="EMBL/GenBank/DDBJ databases">
        <title>Human gut microbiome strain richness.</title>
        <authorList>
            <person name="Chen-Liaw A."/>
        </authorList>
    </citation>
    <scope>NUCLEOTIDE SEQUENCE</scope>
    <source>
        <strain evidence="5">RTP21484st1_H11_RTP21484_190118</strain>
    </source>
</reference>
<evidence type="ECO:0000259" key="4">
    <source>
        <dbReference type="Pfam" id="PF01555"/>
    </source>
</evidence>
<dbReference type="GO" id="GO:0032259">
    <property type="term" value="P:methylation"/>
    <property type="evidence" value="ECO:0007669"/>
    <property type="project" value="UniProtKB-KW"/>
</dbReference>
<dbReference type="InterPro" id="IPR002941">
    <property type="entry name" value="DNA_methylase_N4/N6"/>
</dbReference>
<dbReference type="Proteomes" id="UP001212160">
    <property type="component" value="Unassembled WGS sequence"/>
</dbReference>
<evidence type="ECO:0000313" key="6">
    <source>
        <dbReference type="Proteomes" id="UP001212160"/>
    </source>
</evidence>
<evidence type="ECO:0000256" key="3">
    <source>
        <dbReference type="ARBA" id="ARBA00022747"/>
    </source>
</evidence>
<dbReference type="GO" id="GO:0009307">
    <property type="term" value="P:DNA restriction-modification system"/>
    <property type="evidence" value="ECO:0007669"/>
    <property type="project" value="UniProtKB-KW"/>
</dbReference>
<sequence>MENKLELKTLMKEGMIPEEHMRGANWEIFHVDILKLVKYFQLCVFDAVITDLPYASSGTRQNKRNRITNQKYSSMGHVKILPGVFRYGNPQNRIHVTEKPLQLMKDVIQICGPGGRILNPFARGGTTVLAAVEEDYEAVGIEVADAYYKLGIDRVRFALDASKQEKEDARDGE</sequence>
<protein>
    <submittedName>
        <fullName evidence="5">DNA methyltransferase</fullName>
    </submittedName>
</protein>
<dbReference type="Pfam" id="PF01555">
    <property type="entry name" value="N6_N4_Mtase"/>
    <property type="match status" value="1"/>
</dbReference>
<comment type="caution">
    <text evidence="5">The sequence shown here is derived from an EMBL/GenBank/DDBJ whole genome shotgun (WGS) entry which is preliminary data.</text>
</comment>